<evidence type="ECO:0000256" key="3">
    <source>
        <dbReference type="HAMAP-Rule" id="MF_01488"/>
    </source>
</evidence>
<dbReference type="InterPro" id="IPR003593">
    <property type="entry name" value="AAA+_ATPase"/>
</dbReference>
<dbReference type="InterPro" id="IPR041451">
    <property type="entry name" value="RecD2_SH13"/>
</dbReference>
<organism evidence="6 7">
    <name type="scientific">Filifactor alocis (strain ATCC 35896 / CCUG 47790 / D40 B5)</name>
    <name type="common">Fusobacterium alocis</name>
    <dbReference type="NCBI Taxonomy" id="546269"/>
    <lineage>
        <taxon>Bacteria</taxon>
        <taxon>Bacillati</taxon>
        <taxon>Bacillota</taxon>
        <taxon>Clostridia</taxon>
        <taxon>Peptostreptococcales</taxon>
        <taxon>Filifactoraceae</taxon>
        <taxon>Filifactor</taxon>
    </lineage>
</organism>
<keyword evidence="7" id="KW-1185">Reference proteome</keyword>
<dbReference type="GO" id="GO:0016887">
    <property type="term" value="F:ATP hydrolysis activity"/>
    <property type="evidence" value="ECO:0007669"/>
    <property type="project" value="RHEA"/>
</dbReference>
<feature type="domain" description="AAA+ ATPase" evidence="5">
    <location>
        <begin position="339"/>
        <end position="492"/>
    </location>
</feature>
<evidence type="ECO:0000256" key="1">
    <source>
        <dbReference type="ARBA" id="ARBA00022741"/>
    </source>
</evidence>
<dbReference type="CDD" id="cd17933">
    <property type="entry name" value="DEXSc_RecD-like"/>
    <property type="match status" value="1"/>
</dbReference>
<keyword evidence="2 3" id="KW-0067">ATP-binding</keyword>
<dbReference type="InterPro" id="IPR055446">
    <property type="entry name" value="RecD2_N_OB"/>
</dbReference>
<dbReference type="InterPro" id="IPR027417">
    <property type="entry name" value="P-loop_NTPase"/>
</dbReference>
<dbReference type="SMART" id="SM00382">
    <property type="entry name" value="AAA"/>
    <property type="match status" value="1"/>
</dbReference>
<dbReference type="PANTHER" id="PTHR43788">
    <property type="entry name" value="DNA2/NAM7 HELICASE FAMILY MEMBER"/>
    <property type="match status" value="1"/>
</dbReference>
<feature type="domain" description="Helix-hairpin-helix DNA-binding motif class 1" evidence="4">
    <location>
        <begin position="122"/>
        <end position="141"/>
    </location>
</feature>
<proteinExistence type="inferred from homology"/>
<dbReference type="Pfam" id="PF13538">
    <property type="entry name" value="UvrD_C_2"/>
    <property type="match status" value="1"/>
</dbReference>
<dbReference type="EMBL" id="CP002390">
    <property type="protein sequence ID" value="EFE27709.1"/>
    <property type="molecule type" value="Genomic_DNA"/>
</dbReference>
<dbReference type="Pfam" id="PF14490">
    <property type="entry name" value="HHH_RecD2"/>
    <property type="match status" value="1"/>
</dbReference>
<dbReference type="PATRIC" id="fig|546269.5.peg.700"/>
<feature type="binding site" evidence="3">
    <location>
        <begin position="350"/>
        <end position="354"/>
    </location>
    <ligand>
        <name>ATP</name>
        <dbReference type="ChEBI" id="CHEBI:30616"/>
    </ligand>
</feature>
<dbReference type="Gene3D" id="2.30.30.940">
    <property type="match status" value="1"/>
</dbReference>
<keyword evidence="3 6" id="KW-0347">Helicase</keyword>
<name>D6GU38_FILAD</name>
<comment type="function">
    <text evidence="3">DNA-dependent ATPase and ATP-dependent 5'-3' DNA helicase. Has no activity on blunt DNA or DNA with 3'-overhangs, requires at least 10 bases of 5'-ssDNA for helicase activity.</text>
</comment>
<sequence length="754" mass="85916">MVDQGSDKIEGKIDDIIFHNDSNGYTVASLVTDDLEEITITGIFPTIELGDRFELEGEKVFHPSYGPQFRVTSYVTKEPATKEAILAFLSSGVLDGIGRTMAERIFDKFGLDAIRVLDDTPEKLLEIEGIGKKKCQKIIESYKDKRDLKVAILHFSGYGLTPAMAMKIYRYYGEKAKEIVEQNPYCLCRDIKGIGFRKADEIAERMGIAKNDIHRIMEGVVYLLQEAGMQGHVYLPADVVREQAAKLLGVSTEEVQSGIYELCISSKTILERSADESERLYLPLYRETESNVANLLSQLLVKEELDVGVEADTLIQEIQDKTGICLADKQKAAVTTALNEKIMIVTGGPGTGKTTVVKFILKCFEKQEKKVVLCAPTGRAAKRLTEASNQDAKTIHRLLEVGFSEDDEEMNYYNRDEQNPLESDVIIVDEMSMVDMFLMRALLRAIPKHARLIMIGDADQLPSVGAGNVLWDMIESNLIPVVRLTEIFRQEEESQIIQNAHRVNHGQELIIDKESKDFFFMMRRDGDKVKDLILELIKERLPNYFGVESTEIQILTPVRKGGIGMHEINQKVQETLNPPSEERAEFKYMNTVFRENDKVMQIKNNYEKKYRNTVTYEEGEGVFNGDIGVIDTVDVRGKQFYITFDDNRRCRYEFAEVDNIEHAYAITVHKSQGSEFDVVILPILSLPPMLQNRNILYTAITRAKKGLVLVGNMYYVNRMIQNMDRQERYSSLAERLKFMKEHYFEDEVSKETCP</sequence>
<gene>
    <name evidence="3" type="primary">recD2</name>
    <name evidence="6" type="ordered locus">HMPREF0389_01628</name>
</gene>
<dbReference type="NCBIfam" id="TIGR01448">
    <property type="entry name" value="recD_rel"/>
    <property type="match status" value="1"/>
</dbReference>
<dbReference type="Pfam" id="PF14520">
    <property type="entry name" value="HHH_5"/>
    <property type="match status" value="1"/>
</dbReference>
<dbReference type="Gene3D" id="3.40.50.300">
    <property type="entry name" value="P-loop containing nucleotide triphosphate hydrolases"/>
    <property type="match status" value="2"/>
</dbReference>
<dbReference type="eggNOG" id="COG0272">
    <property type="taxonomic scope" value="Bacteria"/>
</dbReference>
<reference evidence="7" key="1">
    <citation type="submission" date="2010-12" db="EMBL/GenBank/DDBJ databases">
        <title>The genome sequence of Filifactor alocis strain ATCC 35896.</title>
        <authorList>
            <consortium name="The Broad Institute Genome Sequencing Platform"/>
            <person name="Ward D."/>
            <person name="Earl A."/>
            <person name="Feldgarden M."/>
            <person name="Young S.K."/>
            <person name="Gargeya S."/>
            <person name="Zeng Q."/>
            <person name="Alvarado L."/>
            <person name="Berlin A."/>
            <person name="Bochicchio J."/>
            <person name="Chapman S.B."/>
            <person name="Chen Z."/>
            <person name="Freedman E."/>
            <person name="Gellesch M."/>
            <person name="Goldberg J."/>
            <person name="Griggs A."/>
            <person name="Gujja S."/>
            <person name="Heilman E."/>
            <person name="Heiman D."/>
            <person name="Howarth C."/>
            <person name="Mehta T."/>
            <person name="Neiman D."/>
            <person name="Pearson M."/>
            <person name="Roberts A."/>
            <person name="Saif S."/>
            <person name="Shea T."/>
            <person name="Shenoy N."/>
            <person name="Sisk P."/>
            <person name="Stolte C."/>
            <person name="Sykes S."/>
            <person name="White J."/>
            <person name="Yandava C."/>
            <person name="Izard J."/>
            <person name="Blanton J.M."/>
            <person name="Baranova O.V."/>
            <person name="Tanner A.C."/>
            <person name="Dewhirst F.E."/>
            <person name="Haas B."/>
            <person name="Nusbaum C."/>
            <person name="Birren B."/>
        </authorList>
    </citation>
    <scope>NUCLEOTIDE SEQUENCE [LARGE SCALE GENOMIC DNA]</scope>
    <source>
        <strain evidence="7">ATCC 35896 / D40 B5</strain>
    </source>
</reference>
<dbReference type="AlphaFoldDB" id="D6GU38"/>
<dbReference type="InterPro" id="IPR029493">
    <property type="entry name" value="RecD2-like_HHH"/>
</dbReference>
<dbReference type="InterPro" id="IPR006345">
    <property type="entry name" value="RecD2"/>
</dbReference>
<comment type="catalytic activity">
    <reaction evidence="3">
        <text>ATP + H2O = ADP + phosphate + H(+)</text>
        <dbReference type="Rhea" id="RHEA:13065"/>
        <dbReference type="ChEBI" id="CHEBI:15377"/>
        <dbReference type="ChEBI" id="CHEBI:15378"/>
        <dbReference type="ChEBI" id="CHEBI:30616"/>
        <dbReference type="ChEBI" id="CHEBI:43474"/>
        <dbReference type="ChEBI" id="CHEBI:456216"/>
        <dbReference type="EC" id="5.6.2.3"/>
    </reaction>
</comment>
<keyword evidence="3" id="KW-0238">DNA-binding</keyword>
<feature type="domain" description="Helix-hairpin-helix DNA-binding motif class 1" evidence="4">
    <location>
        <begin position="87"/>
        <end position="108"/>
    </location>
</feature>
<evidence type="ECO:0000256" key="2">
    <source>
        <dbReference type="ARBA" id="ARBA00022840"/>
    </source>
</evidence>
<dbReference type="OrthoDB" id="9803432at2"/>
<dbReference type="RefSeq" id="WP_014262319.1">
    <property type="nucleotide sequence ID" value="NC_016630.1"/>
</dbReference>
<dbReference type="GO" id="GO:0003677">
    <property type="term" value="F:DNA binding"/>
    <property type="evidence" value="ECO:0007669"/>
    <property type="project" value="UniProtKB-UniRule"/>
</dbReference>
<protein>
    <recommendedName>
        <fullName evidence="3">ATP-dependent RecD2 DNA helicase</fullName>
        <ecNumber evidence="3">5.6.2.3</ecNumber>
    </recommendedName>
    <alternativeName>
        <fullName evidence="3">DNA 5'-3' helicase subunit RecD2</fullName>
    </alternativeName>
</protein>
<dbReference type="Pfam" id="PF18335">
    <property type="entry name" value="SH3_13"/>
    <property type="match status" value="1"/>
</dbReference>
<dbReference type="InterPro" id="IPR010994">
    <property type="entry name" value="RuvA_2-like"/>
</dbReference>
<dbReference type="InterPro" id="IPR050534">
    <property type="entry name" value="Coronavir_polyprotein_1ab"/>
</dbReference>
<dbReference type="GO" id="GO:0009338">
    <property type="term" value="C:exodeoxyribonuclease V complex"/>
    <property type="evidence" value="ECO:0007669"/>
    <property type="project" value="TreeGrafter"/>
</dbReference>
<accession>D6GU38</accession>
<dbReference type="InterPro" id="IPR003583">
    <property type="entry name" value="Hlx-hairpin-Hlx_DNA-bd_motif"/>
</dbReference>
<dbReference type="GO" id="GO:0043139">
    <property type="term" value="F:5'-3' DNA helicase activity"/>
    <property type="evidence" value="ECO:0007669"/>
    <property type="project" value="UniProtKB-UniRule"/>
</dbReference>
<dbReference type="PANTHER" id="PTHR43788:SF6">
    <property type="entry name" value="DNA HELICASE B"/>
    <property type="match status" value="1"/>
</dbReference>
<dbReference type="SUPFAM" id="SSF47781">
    <property type="entry name" value="RuvA domain 2-like"/>
    <property type="match status" value="1"/>
</dbReference>
<dbReference type="Gene3D" id="1.10.10.2220">
    <property type="match status" value="1"/>
</dbReference>
<dbReference type="Pfam" id="PF23139">
    <property type="entry name" value="OB_YrrC"/>
    <property type="match status" value="1"/>
</dbReference>
<evidence type="ECO:0000313" key="7">
    <source>
        <dbReference type="Proteomes" id="UP000007468"/>
    </source>
</evidence>
<dbReference type="Pfam" id="PF13245">
    <property type="entry name" value="AAA_19"/>
    <property type="match status" value="1"/>
</dbReference>
<dbReference type="SUPFAM" id="SSF52540">
    <property type="entry name" value="P-loop containing nucleoside triphosphate hydrolases"/>
    <property type="match status" value="1"/>
</dbReference>
<dbReference type="SMART" id="SM00278">
    <property type="entry name" value="HhH1"/>
    <property type="match status" value="3"/>
</dbReference>
<dbReference type="GO" id="GO:0017116">
    <property type="term" value="F:single-stranded DNA helicase activity"/>
    <property type="evidence" value="ECO:0007669"/>
    <property type="project" value="TreeGrafter"/>
</dbReference>
<keyword evidence="3" id="KW-0413">Isomerase</keyword>
<evidence type="ECO:0000259" key="4">
    <source>
        <dbReference type="SMART" id="SM00278"/>
    </source>
</evidence>
<keyword evidence="3" id="KW-0378">Hydrolase</keyword>
<dbReference type="STRING" id="546269.HMPREF0389_01628"/>
<dbReference type="InterPro" id="IPR027785">
    <property type="entry name" value="UvrD-like_helicase_C"/>
</dbReference>
<feature type="domain" description="Helix-hairpin-helix DNA-binding motif class 1" evidence="4">
    <location>
        <begin position="186"/>
        <end position="205"/>
    </location>
</feature>
<dbReference type="CDD" id="cd18809">
    <property type="entry name" value="SF1_C_RecD"/>
    <property type="match status" value="1"/>
</dbReference>
<dbReference type="Proteomes" id="UP000007468">
    <property type="component" value="Chromosome"/>
</dbReference>
<dbReference type="EC" id="5.6.2.3" evidence="3"/>
<dbReference type="GO" id="GO:0006281">
    <property type="term" value="P:DNA repair"/>
    <property type="evidence" value="ECO:0007669"/>
    <property type="project" value="InterPro"/>
</dbReference>
<keyword evidence="1 3" id="KW-0547">Nucleotide-binding</keyword>
<evidence type="ECO:0000313" key="6">
    <source>
        <dbReference type="EMBL" id="EFE27709.1"/>
    </source>
</evidence>
<evidence type="ECO:0000259" key="5">
    <source>
        <dbReference type="SMART" id="SM00382"/>
    </source>
</evidence>
<comment type="similarity">
    <text evidence="3">Belongs to the RecD family. RecD2 subfamily.</text>
</comment>
<dbReference type="GO" id="GO:0006310">
    <property type="term" value="P:DNA recombination"/>
    <property type="evidence" value="ECO:0007669"/>
    <property type="project" value="InterPro"/>
</dbReference>
<dbReference type="Gene3D" id="1.10.150.20">
    <property type="entry name" value="5' to 3' exonuclease, C-terminal subdomain"/>
    <property type="match status" value="1"/>
</dbReference>
<dbReference type="HAMAP" id="MF_01488">
    <property type="entry name" value="RecD2"/>
    <property type="match status" value="1"/>
</dbReference>
<dbReference type="eggNOG" id="COG0507">
    <property type="taxonomic scope" value="Bacteria"/>
</dbReference>
<dbReference type="GO" id="GO:0005524">
    <property type="term" value="F:ATP binding"/>
    <property type="evidence" value="ECO:0007669"/>
    <property type="project" value="UniProtKB-UniRule"/>
</dbReference>
<dbReference type="KEGG" id="faa:HMPREF0389_01628"/>